<dbReference type="Proteomes" id="UP000239549">
    <property type="component" value="Unassembled WGS sequence"/>
</dbReference>
<protein>
    <submittedName>
        <fullName evidence="1">Flagellar hook associated protein</fullName>
    </submittedName>
</protein>
<dbReference type="AlphaFoldDB" id="A0A2L2XAH3"/>
<dbReference type="RefSeq" id="WP_104371623.1">
    <property type="nucleotide sequence ID" value="NZ_BFAV01000075.1"/>
</dbReference>
<evidence type="ECO:0000313" key="1">
    <source>
        <dbReference type="EMBL" id="GBF33195.1"/>
    </source>
</evidence>
<gene>
    <name evidence="1" type="ORF">DCCM_2294</name>
</gene>
<dbReference type="InterPro" id="IPR013367">
    <property type="entry name" value="Flagellar_put"/>
</dbReference>
<dbReference type="NCBIfam" id="TIGR02530">
    <property type="entry name" value="flg_new"/>
    <property type="match status" value="1"/>
</dbReference>
<dbReference type="OrthoDB" id="165650at2"/>
<reference evidence="2" key="1">
    <citation type="submission" date="2018-02" db="EMBL/GenBank/DDBJ databases">
        <title>Genome sequence of Desulfocucumis palustris strain NAW-5.</title>
        <authorList>
            <person name="Watanabe M."/>
            <person name="Kojima H."/>
            <person name="Fukui M."/>
        </authorList>
    </citation>
    <scope>NUCLEOTIDE SEQUENCE [LARGE SCALE GENOMIC DNA]</scope>
    <source>
        <strain evidence="2">NAW-5</strain>
    </source>
</reference>
<dbReference type="Pfam" id="PF12611">
    <property type="entry name" value="Flagellar_put"/>
    <property type="match status" value="1"/>
</dbReference>
<keyword evidence="1" id="KW-0969">Cilium</keyword>
<dbReference type="EMBL" id="BFAV01000075">
    <property type="protein sequence ID" value="GBF33195.1"/>
    <property type="molecule type" value="Genomic_DNA"/>
</dbReference>
<name>A0A2L2XAH3_9FIRM</name>
<comment type="caution">
    <text evidence="1">The sequence shown here is derived from an EMBL/GenBank/DDBJ whole genome shotgun (WGS) entry which is preliminary data.</text>
</comment>
<keyword evidence="1" id="KW-0282">Flagellum</keyword>
<evidence type="ECO:0000313" key="2">
    <source>
        <dbReference type="Proteomes" id="UP000239549"/>
    </source>
</evidence>
<keyword evidence="2" id="KW-1185">Reference proteome</keyword>
<sequence length="135" mass="14466">MKIENRDPAGIRIIAPLPLDRGKTGNVNNSAGIGKAGSFGELLQQSITRTGGLKLSAHAERRLKERNIVLGREDMAKIENAVQKAAAKGSRESLVMYGDIALVASIKNNTLITAMDGESLKEHVFTNIDSAVIVK</sequence>
<organism evidence="1 2">
    <name type="scientific">Desulfocucumis palustris</name>
    <dbReference type="NCBI Taxonomy" id="1898651"/>
    <lineage>
        <taxon>Bacteria</taxon>
        <taxon>Bacillati</taxon>
        <taxon>Bacillota</taxon>
        <taxon>Clostridia</taxon>
        <taxon>Eubacteriales</taxon>
        <taxon>Desulfocucumaceae</taxon>
        <taxon>Desulfocucumis</taxon>
    </lineage>
</organism>
<accession>A0A2L2XAH3</accession>
<keyword evidence="1" id="KW-0966">Cell projection</keyword>
<proteinExistence type="predicted"/>